<evidence type="ECO:0000256" key="1">
    <source>
        <dbReference type="ARBA" id="ARBA00010820"/>
    </source>
</evidence>
<evidence type="ECO:0000259" key="4">
    <source>
        <dbReference type="Pfam" id="PF04504"/>
    </source>
</evidence>
<protein>
    <submittedName>
        <fullName evidence="5">PREDICTED: mediator-associated 1</fullName>
    </submittedName>
</protein>
<name>A0A5E4EAJ0_PRUDU</name>
<accession>A0A5E4EAJ0</accession>
<comment type="similarity">
    <text evidence="1">Belongs to the GeBP family.</text>
</comment>
<dbReference type="EMBL" id="CABIKO010000006">
    <property type="protein sequence ID" value="VVA12847.1"/>
    <property type="molecule type" value="Genomic_DNA"/>
</dbReference>
<feature type="region of interest" description="Disordered" evidence="3">
    <location>
        <begin position="1"/>
        <end position="114"/>
    </location>
</feature>
<evidence type="ECO:0000313" key="5">
    <source>
        <dbReference type="EMBL" id="VVA12847.1"/>
    </source>
</evidence>
<evidence type="ECO:0000313" key="6">
    <source>
        <dbReference type="Proteomes" id="UP000327085"/>
    </source>
</evidence>
<feature type="compositionally biased region" description="Acidic residues" evidence="3">
    <location>
        <begin position="23"/>
        <end position="33"/>
    </location>
</feature>
<dbReference type="InParanoid" id="A0A5E4EAJ0"/>
<sequence length="372" mass="42684">MAWPPLLSWILSSSSSSSSSSEYESDDNNDIEDLGGINDVPDNNPKSQNDNIDDHENDDVSYQPQEEDQNSNSTSDYTFTVSEPSAKRRRIDRTYKPALTSEAPEENKKRRRKRVWSKEDELELLRSLLDDCYSRGQIRTTVKDTASFYAEVKPKLKLECNRVQMVEKLRRLKKKYHNVVNKIKDMNSTGKEFRFKNPHDKVVFELSDKIWNVVDSHEDYAPNSKYVSICNNVKVKKEEDNVGSSSVADHERPQMRHTWSHSRLTTTYDENNKAHDVLNDNGTTSSLNNNNNNNNNNVDDNMKNDIPGLIIEGLAMNPLPLSLSKFGSGVEVADEKWRKQQILELEAYSKRLDLVQHQVKAALDELRSKGDD</sequence>
<feature type="region of interest" description="Disordered" evidence="3">
    <location>
        <begin position="240"/>
        <end position="259"/>
    </location>
</feature>
<feature type="compositionally biased region" description="Acidic residues" evidence="3">
    <location>
        <begin position="51"/>
        <end position="69"/>
    </location>
</feature>
<keyword evidence="2" id="KW-0175">Coiled coil</keyword>
<feature type="compositionally biased region" description="Low complexity" evidence="3">
    <location>
        <begin position="12"/>
        <end position="21"/>
    </location>
</feature>
<dbReference type="PANTHER" id="PTHR31662:SF1">
    <property type="entry name" value="OS01G0249900 PROTEIN"/>
    <property type="match status" value="1"/>
</dbReference>
<dbReference type="OMA" id="DLANHRD"/>
<dbReference type="Proteomes" id="UP000327085">
    <property type="component" value="Chromosome 6"/>
</dbReference>
<feature type="compositionally biased region" description="Low complexity" evidence="3">
    <location>
        <begin position="288"/>
        <end position="297"/>
    </location>
</feature>
<dbReference type="GO" id="GO:0005634">
    <property type="term" value="C:nucleus"/>
    <property type="evidence" value="ECO:0007669"/>
    <property type="project" value="TreeGrafter"/>
</dbReference>
<evidence type="ECO:0000256" key="2">
    <source>
        <dbReference type="SAM" id="Coils"/>
    </source>
</evidence>
<feature type="domain" description="Glabrous enhancer-binding protein-like DBD" evidence="4">
    <location>
        <begin position="113"/>
        <end position="212"/>
    </location>
</feature>
<dbReference type="InterPro" id="IPR053932">
    <property type="entry name" value="GeBP-like_DBD"/>
</dbReference>
<reference evidence="6" key="1">
    <citation type="journal article" date="2020" name="Plant J.">
        <title>Transposons played a major role in the diversification between the closely related almond and peach genomes: results from the almond genome sequence.</title>
        <authorList>
            <person name="Alioto T."/>
            <person name="Alexiou K.G."/>
            <person name="Bardil A."/>
            <person name="Barteri F."/>
            <person name="Castanera R."/>
            <person name="Cruz F."/>
            <person name="Dhingra A."/>
            <person name="Duval H."/>
            <person name="Fernandez I Marti A."/>
            <person name="Frias L."/>
            <person name="Galan B."/>
            <person name="Garcia J.L."/>
            <person name="Howad W."/>
            <person name="Gomez-Garrido J."/>
            <person name="Gut M."/>
            <person name="Julca I."/>
            <person name="Morata J."/>
            <person name="Puigdomenech P."/>
            <person name="Ribeca P."/>
            <person name="Rubio Cabetas M.J."/>
            <person name="Vlasova A."/>
            <person name="Wirthensohn M."/>
            <person name="Garcia-Mas J."/>
            <person name="Gabaldon T."/>
            <person name="Casacuberta J.M."/>
            <person name="Arus P."/>
        </authorList>
    </citation>
    <scope>NUCLEOTIDE SEQUENCE [LARGE SCALE GENOMIC DNA]</scope>
    <source>
        <strain evidence="6">cv. Texas</strain>
    </source>
</reference>
<dbReference type="InterPro" id="IPR007592">
    <property type="entry name" value="GEBP"/>
</dbReference>
<feature type="compositionally biased region" description="Polar residues" evidence="3">
    <location>
        <begin position="70"/>
        <end position="83"/>
    </location>
</feature>
<gene>
    <name evidence="5" type="ORF">ALMOND_2B010886</name>
</gene>
<dbReference type="Gramene" id="VVA12847">
    <property type="protein sequence ID" value="VVA12847"/>
    <property type="gene ID" value="Prudul26B010886"/>
</dbReference>
<proteinExistence type="inferred from homology"/>
<feature type="coiled-coil region" evidence="2">
    <location>
        <begin position="155"/>
        <end position="189"/>
    </location>
</feature>
<dbReference type="Pfam" id="PF04504">
    <property type="entry name" value="GeBP-like_DBD"/>
    <property type="match status" value="1"/>
</dbReference>
<feature type="region of interest" description="Disordered" evidence="3">
    <location>
        <begin position="278"/>
        <end position="300"/>
    </location>
</feature>
<dbReference type="AlphaFoldDB" id="A0A5E4EAJ0"/>
<evidence type="ECO:0000256" key="3">
    <source>
        <dbReference type="SAM" id="MobiDB-lite"/>
    </source>
</evidence>
<organism evidence="5 6">
    <name type="scientific">Prunus dulcis</name>
    <name type="common">Almond</name>
    <name type="synonym">Amygdalus dulcis</name>
    <dbReference type="NCBI Taxonomy" id="3755"/>
    <lineage>
        <taxon>Eukaryota</taxon>
        <taxon>Viridiplantae</taxon>
        <taxon>Streptophyta</taxon>
        <taxon>Embryophyta</taxon>
        <taxon>Tracheophyta</taxon>
        <taxon>Spermatophyta</taxon>
        <taxon>Magnoliopsida</taxon>
        <taxon>eudicotyledons</taxon>
        <taxon>Gunneridae</taxon>
        <taxon>Pentapetalae</taxon>
        <taxon>rosids</taxon>
        <taxon>fabids</taxon>
        <taxon>Rosales</taxon>
        <taxon>Rosaceae</taxon>
        <taxon>Amygdaloideae</taxon>
        <taxon>Amygdaleae</taxon>
        <taxon>Prunus</taxon>
    </lineage>
</organism>
<dbReference type="GO" id="GO:0006355">
    <property type="term" value="P:regulation of DNA-templated transcription"/>
    <property type="evidence" value="ECO:0007669"/>
    <property type="project" value="InterPro"/>
</dbReference>
<dbReference type="PANTHER" id="PTHR31662">
    <property type="entry name" value="BNAANNG10740D PROTEIN-RELATED"/>
    <property type="match status" value="1"/>
</dbReference>